<accession>A0ABT0BJJ5</accession>
<evidence type="ECO:0000313" key="2">
    <source>
        <dbReference type="EMBL" id="MCJ2185028.1"/>
    </source>
</evidence>
<dbReference type="Proteomes" id="UP001162881">
    <property type="component" value="Unassembled WGS sequence"/>
</dbReference>
<feature type="transmembrane region" description="Helical" evidence="1">
    <location>
        <begin position="58"/>
        <end position="78"/>
    </location>
</feature>
<gene>
    <name evidence="2" type="ORF">MTR62_20410</name>
</gene>
<organism evidence="2 3">
    <name type="scientific">Novosphingobium organovorum</name>
    <dbReference type="NCBI Taxonomy" id="2930092"/>
    <lineage>
        <taxon>Bacteria</taxon>
        <taxon>Pseudomonadati</taxon>
        <taxon>Pseudomonadota</taxon>
        <taxon>Alphaproteobacteria</taxon>
        <taxon>Sphingomonadales</taxon>
        <taxon>Sphingomonadaceae</taxon>
        <taxon>Novosphingobium</taxon>
    </lineage>
</organism>
<name>A0ABT0BJJ5_9SPHN</name>
<keyword evidence="1" id="KW-0812">Transmembrane</keyword>
<sequence>MHALWAVLRGRQIKFPITPKERQSGNFAHLVWPQIALALATVAGLGFAALQLARGNAAYSLGGLIANGFWSLNNILAMGNMIRAAFWKPDWESE</sequence>
<keyword evidence="1" id="KW-1133">Transmembrane helix</keyword>
<feature type="transmembrane region" description="Helical" evidence="1">
    <location>
        <begin position="30"/>
        <end position="52"/>
    </location>
</feature>
<dbReference type="EMBL" id="JALHLF010000198">
    <property type="protein sequence ID" value="MCJ2185028.1"/>
    <property type="molecule type" value="Genomic_DNA"/>
</dbReference>
<keyword evidence="1" id="KW-0472">Membrane</keyword>
<reference evidence="2" key="1">
    <citation type="submission" date="2022-03" db="EMBL/GenBank/DDBJ databases">
        <title>Identification of a novel bacterium isolated from mangrove sediments.</title>
        <authorList>
            <person name="Pan X."/>
        </authorList>
    </citation>
    <scope>NUCLEOTIDE SEQUENCE</scope>
    <source>
        <strain evidence="2">B1949</strain>
    </source>
</reference>
<dbReference type="RefSeq" id="WP_244024409.1">
    <property type="nucleotide sequence ID" value="NZ_JALHLF010000198.1"/>
</dbReference>
<protein>
    <submittedName>
        <fullName evidence="2">Uncharacterized protein</fullName>
    </submittedName>
</protein>
<keyword evidence="3" id="KW-1185">Reference proteome</keyword>
<proteinExistence type="predicted"/>
<comment type="caution">
    <text evidence="2">The sequence shown here is derived from an EMBL/GenBank/DDBJ whole genome shotgun (WGS) entry which is preliminary data.</text>
</comment>
<evidence type="ECO:0000313" key="3">
    <source>
        <dbReference type="Proteomes" id="UP001162881"/>
    </source>
</evidence>
<evidence type="ECO:0000256" key="1">
    <source>
        <dbReference type="SAM" id="Phobius"/>
    </source>
</evidence>